<dbReference type="GO" id="GO:0043130">
    <property type="term" value="F:ubiquitin binding"/>
    <property type="evidence" value="ECO:0007669"/>
    <property type="project" value="InterPro"/>
</dbReference>
<dbReference type="OrthoDB" id="2018246at2759"/>
<dbReference type="InterPro" id="IPR002014">
    <property type="entry name" value="VHS_dom"/>
</dbReference>
<comment type="similarity">
    <text evidence="1">Belongs to the TOM1 family.</text>
</comment>
<protein>
    <recommendedName>
        <fullName evidence="2">VHS domain-containing protein</fullName>
    </recommendedName>
</protein>
<evidence type="ECO:0000256" key="1">
    <source>
        <dbReference type="ARBA" id="ARBA00007708"/>
    </source>
</evidence>
<dbReference type="AlphaFoldDB" id="A0A835FEP9"/>
<dbReference type="SUPFAM" id="SSF48464">
    <property type="entry name" value="ENTH/VHS domain"/>
    <property type="match status" value="1"/>
</dbReference>
<dbReference type="InterPro" id="IPR008942">
    <property type="entry name" value="ENTH_VHS"/>
</dbReference>
<sequence>MSQAKDVLKSLKKRIIHKNPKVQLLALTVNMIRNPSCATELYFLKEQWFCANHTPPQTQPLQKLSPSVRISQQEEPALSIPDFPALRFVASYVYIRVSPFDISFGPSLKQLLSISVILYVCKLLIAVFGYISSVVNFDVVISPVLQEIQNARGIMDILSEMWMLWIRVQRGFKHKCHQAVSLWDFSTSCASIIQ</sequence>
<dbReference type="GO" id="GO:0043328">
    <property type="term" value="P:protein transport to vacuole involved in ubiquitin-dependent protein catabolic process via the multivesicular body sorting pathway"/>
    <property type="evidence" value="ECO:0007669"/>
    <property type="project" value="InterPro"/>
</dbReference>
<proteinExistence type="inferred from homology"/>
<feature type="domain" description="VHS" evidence="2">
    <location>
        <begin position="1"/>
        <end position="42"/>
    </location>
</feature>
<dbReference type="PANTHER" id="PTHR45898">
    <property type="entry name" value="TOM1-LIKE PROTEIN"/>
    <property type="match status" value="1"/>
</dbReference>
<dbReference type="Proteomes" id="UP000636709">
    <property type="component" value="Unassembled WGS sequence"/>
</dbReference>
<evidence type="ECO:0000259" key="2">
    <source>
        <dbReference type="PROSITE" id="PS50179"/>
    </source>
</evidence>
<evidence type="ECO:0000313" key="4">
    <source>
        <dbReference type="Proteomes" id="UP000636709"/>
    </source>
</evidence>
<keyword evidence="4" id="KW-1185">Reference proteome</keyword>
<comment type="caution">
    <text evidence="3">The sequence shown here is derived from an EMBL/GenBank/DDBJ whole genome shotgun (WGS) entry which is preliminary data.</text>
</comment>
<dbReference type="PANTHER" id="PTHR45898:SF4">
    <property type="entry name" value="TARGET OF MYB PROTEIN 1"/>
    <property type="match status" value="1"/>
</dbReference>
<dbReference type="PROSITE" id="PS50179">
    <property type="entry name" value="VHS"/>
    <property type="match status" value="1"/>
</dbReference>
<dbReference type="EMBL" id="JACEFO010001203">
    <property type="protein sequence ID" value="KAF8746388.1"/>
    <property type="molecule type" value="Genomic_DNA"/>
</dbReference>
<accession>A0A835FEP9</accession>
<evidence type="ECO:0000313" key="3">
    <source>
        <dbReference type="EMBL" id="KAF8746388.1"/>
    </source>
</evidence>
<organism evidence="3 4">
    <name type="scientific">Digitaria exilis</name>
    <dbReference type="NCBI Taxonomy" id="1010633"/>
    <lineage>
        <taxon>Eukaryota</taxon>
        <taxon>Viridiplantae</taxon>
        <taxon>Streptophyta</taxon>
        <taxon>Embryophyta</taxon>
        <taxon>Tracheophyta</taxon>
        <taxon>Spermatophyta</taxon>
        <taxon>Magnoliopsida</taxon>
        <taxon>Liliopsida</taxon>
        <taxon>Poales</taxon>
        <taxon>Poaceae</taxon>
        <taxon>PACMAD clade</taxon>
        <taxon>Panicoideae</taxon>
        <taxon>Panicodae</taxon>
        <taxon>Paniceae</taxon>
        <taxon>Anthephorinae</taxon>
        <taxon>Digitaria</taxon>
    </lineage>
</organism>
<gene>
    <name evidence="3" type="ORF">HU200_013358</name>
</gene>
<name>A0A835FEP9_9POAL</name>
<dbReference type="Gene3D" id="1.25.40.90">
    <property type="match status" value="1"/>
</dbReference>
<dbReference type="GO" id="GO:0035091">
    <property type="term" value="F:phosphatidylinositol binding"/>
    <property type="evidence" value="ECO:0007669"/>
    <property type="project" value="InterPro"/>
</dbReference>
<dbReference type="InterPro" id="IPR044836">
    <property type="entry name" value="TOL_plant"/>
</dbReference>
<reference evidence="3" key="1">
    <citation type="submission" date="2020-07" db="EMBL/GenBank/DDBJ databases">
        <title>Genome sequence and genetic diversity analysis of an under-domesticated orphan crop, white fonio (Digitaria exilis).</title>
        <authorList>
            <person name="Bennetzen J.L."/>
            <person name="Chen S."/>
            <person name="Ma X."/>
            <person name="Wang X."/>
            <person name="Yssel A.E.J."/>
            <person name="Chaluvadi S.R."/>
            <person name="Johnson M."/>
            <person name="Gangashetty P."/>
            <person name="Hamidou F."/>
            <person name="Sanogo M.D."/>
            <person name="Zwaenepoel A."/>
            <person name="Wallace J."/>
            <person name="Van De Peer Y."/>
            <person name="Van Deynze A."/>
        </authorList>
    </citation>
    <scope>NUCLEOTIDE SEQUENCE</scope>
    <source>
        <tissue evidence="3">Leaves</tissue>
    </source>
</reference>